<dbReference type="PANTHER" id="PTHR11306">
    <property type="entry name" value="NIEMANN PICK TYPE C2 PROTEIN NPC2-RELATED"/>
    <property type="match status" value="1"/>
</dbReference>
<evidence type="ECO:0000256" key="4">
    <source>
        <dbReference type="ARBA" id="ARBA00022729"/>
    </source>
</evidence>
<dbReference type="GO" id="GO:0032934">
    <property type="term" value="F:sterol binding"/>
    <property type="evidence" value="ECO:0007669"/>
    <property type="project" value="InterPro"/>
</dbReference>
<dbReference type="Pfam" id="PF02221">
    <property type="entry name" value="E1_DerP2_DerF2"/>
    <property type="match status" value="1"/>
</dbReference>
<dbReference type="AlphaFoldDB" id="A0AAN8WHW5"/>
<gene>
    <name evidence="7" type="primary">NPC2_1</name>
    <name evidence="7" type="ORF">SK128_015940</name>
</gene>
<comment type="subcellular location">
    <subcellularLocation>
        <location evidence="1">Secreted</location>
    </subcellularLocation>
</comment>
<dbReference type="GO" id="GO:0005576">
    <property type="term" value="C:extracellular region"/>
    <property type="evidence" value="ECO:0007669"/>
    <property type="project" value="UniProtKB-SubCell"/>
</dbReference>
<dbReference type="InterPro" id="IPR039670">
    <property type="entry name" value="NPC2-like"/>
</dbReference>
<sequence>MAQIQITGCGPRQRRCIFVKGRDANMSLPFTPAVQVTAVTAKVTGIVAFIHVPFDLPNNNGCINSGLTCPLQPQQSVTYTASLPVKSSYPSVAVTVQWELLDQNNNRLVCIKFPVQLQ</sequence>
<dbReference type="SMART" id="SM00737">
    <property type="entry name" value="ML"/>
    <property type="match status" value="1"/>
</dbReference>
<dbReference type="InterPro" id="IPR033916">
    <property type="entry name" value="ML_Npc2-like"/>
</dbReference>
<name>A0AAN8WHW5_HALRR</name>
<dbReference type="EMBL" id="JAXCGZ010020795">
    <property type="protein sequence ID" value="KAK7065402.1"/>
    <property type="molecule type" value="Genomic_DNA"/>
</dbReference>
<accession>A0AAN8WHW5</accession>
<keyword evidence="5" id="KW-1015">Disulfide bond</keyword>
<evidence type="ECO:0000256" key="3">
    <source>
        <dbReference type="ARBA" id="ARBA00022525"/>
    </source>
</evidence>
<dbReference type="CDD" id="cd00916">
    <property type="entry name" value="Npc2_like"/>
    <property type="match status" value="1"/>
</dbReference>
<dbReference type="InterPro" id="IPR014756">
    <property type="entry name" value="Ig_E-set"/>
</dbReference>
<protein>
    <submittedName>
        <fullName evidence="7">Phosphatidylglycerol/phosphatidylinositol transfer protein</fullName>
    </submittedName>
</protein>
<reference evidence="7 8" key="1">
    <citation type="submission" date="2023-11" db="EMBL/GenBank/DDBJ databases">
        <title>Halocaridina rubra genome assembly.</title>
        <authorList>
            <person name="Smith C."/>
        </authorList>
    </citation>
    <scope>NUCLEOTIDE SEQUENCE [LARGE SCALE GENOMIC DNA]</scope>
    <source>
        <strain evidence="7">EP-1</strain>
        <tissue evidence="7">Whole</tissue>
    </source>
</reference>
<dbReference type="Gene3D" id="2.60.40.770">
    <property type="match status" value="1"/>
</dbReference>
<evidence type="ECO:0000256" key="5">
    <source>
        <dbReference type="ARBA" id="ARBA00023157"/>
    </source>
</evidence>
<evidence type="ECO:0000313" key="8">
    <source>
        <dbReference type="Proteomes" id="UP001381693"/>
    </source>
</evidence>
<evidence type="ECO:0000256" key="2">
    <source>
        <dbReference type="ARBA" id="ARBA00006370"/>
    </source>
</evidence>
<dbReference type="GO" id="GO:0032367">
    <property type="term" value="P:intracellular cholesterol transport"/>
    <property type="evidence" value="ECO:0007669"/>
    <property type="project" value="InterPro"/>
</dbReference>
<feature type="domain" description="MD-2-related lipid-recognition" evidence="6">
    <location>
        <begin position="2"/>
        <end position="115"/>
    </location>
</feature>
<proteinExistence type="inferred from homology"/>
<evidence type="ECO:0000313" key="7">
    <source>
        <dbReference type="EMBL" id="KAK7065402.1"/>
    </source>
</evidence>
<keyword evidence="4" id="KW-0732">Signal</keyword>
<dbReference type="Proteomes" id="UP001381693">
    <property type="component" value="Unassembled WGS sequence"/>
</dbReference>
<comment type="caution">
    <text evidence="7">The sequence shown here is derived from an EMBL/GenBank/DDBJ whole genome shotgun (WGS) entry which is preliminary data.</text>
</comment>
<dbReference type="PANTHER" id="PTHR11306:SF68">
    <property type="entry name" value="NPC INTRACELLULAR CHOLESTEROL TRANSPORTER 2"/>
    <property type="match status" value="1"/>
</dbReference>
<comment type="similarity">
    <text evidence="2">Belongs to the NPC2 family.</text>
</comment>
<keyword evidence="3" id="KW-0964">Secreted</keyword>
<dbReference type="FunFam" id="2.60.40.770:FF:000001">
    <property type="entry name" value="NPC intracellular cholesterol transporter 2"/>
    <property type="match status" value="1"/>
</dbReference>
<evidence type="ECO:0000256" key="1">
    <source>
        <dbReference type="ARBA" id="ARBA00004613"/>
    </source>
</evidence>
<dbReference type="SUPFAM" id="SSF81296">
    <property type="entry name" value="E set domains"/>
    <property type="match status" value="1"/>
</dbReference>
<evidence type="ECO:0000259" key="6">
    <source>
        <dbReference type="SMART" id="SM00737"/>
    </source>
</evidence>
<organism evidence="7 8">
    <name type="scientific">Halocaridina rubra</name>
    <name type="common">Hawaiian red shrimp</name>
    <dbReference type="NCBI Taxonomy" id="373956"/>
    <lineage>
        <taxon>Eukaryota</taxon>
        <taxon>Metazoa</taxon>
        <taxon>Ecdysozoa</taxon>
        <taxon>Arthropoda</taxon>
        <taxon>Crustacea</taxon>
        <taxon>Multicrustacea</taxon>
        <taxon>Malacostraca</taxon>
        <taxon>Eumalacostraca</taxon>
        <taxon>Eucarida</taxon>
        <taxon>Decapoda</taxon>
        <taxon>Pleocyemata</taxon>
        <taxon>Caridea</taxon>
        <taxon>Atyoidea</taxon>
        <taxon>Atyidae</taxon>
        <taxon>Halocaridina</taxon>
    </lineage>
</organism>
<dbReference type="InterPro" id="IPR003172">
    <property type="entry name" value="ML_dom"/>
</dbReference>
<keyword evidence="8" id="KW-1185">Reference proteome</keyword>